<evidence type="ECO:0000256" key="5">
    <source>
        <dbReference type="HAMAP-Rule" id="MF_01080"/>
    </source>
</evidence>
<evidence type="ECO:0000256" key="1">
    <source>
        <dbReference type="ARBA" id="ARBA00000385"/>
    </source>
</evidence>
<evidence type="ECO:0000259" key="6">
    <source>
        <dbReference type="Pfam" id="PF01509"/>
    </source>
</evidence>
<dbReference type="Pfam" id="PF01509">
    <property type="entry name" value="TruB_N"/>
    <property type="match status" value="1"/>
</dbReference>
<dbReference type="EMBL" id="JBHSPF010000018">
    <property type="protein sequence ID" value="MFC5628127.1"/>
    <property type="molecule type" value="Genomic_DNA"/>
</dbReference>
<reference evidence="9" key="1">
    <citation type="journal article" date="2019" name="Int. J. Syst. Evol. Microbiol.">
        <title>The Global Catalogue of Microorganisms (GCM) 10K type strain sequencing project: providing services to taxonomists for standard genome sequencing and annotation.</title>
        <authorList>
            <consortium name="The Broad Institute Genomics Platform"/>
            <consortium name="The Broad Institute Genome Sequencing Center for Infectious Disease"/>
            <person name="Wu L."/>
            <person name="Ma J."/>
        </authorList>
    </citation>
    <scope>NUCLEOTIDE SEQUENCE [LARGE SCALE GENOMIC DNA]</scope>
    <source>
        <strain evidence="9">CGMCC 1.15790</strain>
    </source>
</reference>
<comment type="similarity">
    <text evidence="2 5">Belongs to the pseudouridine synthase TruB family. Type 1 subfamily.</text>
</comment>
<dbReference type="InterPro" id="IPR032819">
    <property type="entry name" value="TruB_C"/>
</dbReference>
<name>A0ABW0U5S6_9BACI</name>
<dbReference type="PANTHER" id="PTHR13767">
    <property type="entry name" value="TRNA-PSEUDOURIDINE SYNTHASE"/>
    <property type="match status" value="1"/>
</dbReference>
<proteinExistence type="inferred from homology"/>
<dbReference type="InterPro" id="IPR002501">
    <property type="entry name" value="PsdUridine_synth_N"/>
</dbReference>
<protein>
    <recommendedName>
        <fullName evidence="5">tRNA pseudouridine synthase B</fullName>
        <ecNumber evidence="5">5.4.99.25</ecNumber>
    </recommendedName>
    <alternativeName>
        <fullName evidence="5">tRNA pseudouridine(55) synthase</fullName>
        <shortName evidence="5">Psi55 synthase</shortName>
    </alternativeName>
    <alternativeName>
        <fullName evidence="5">tRNA pseudouridylate synthase</fullName>
    </alternativeName>
    <alternativeName>
        <fullName evidence="5">tRNA-uridine isomerase</fullName>
    </alternativeName>
</protein>
<evidence type="ECO:0000259" key="7">
    <source>
        <dbReference type="Pfam" id="PF16198"/>
    </source>
</evidence>
<comment type="catalytic activity">
    <reaction evidence="1 5">
        <text>uridine(55) in tRNA = pseudouridine(55) in tRNA</text>
        <dbReference type="Rhea" id="RHEA:42532"/>
        <dbReference type="Rhea" id="RHEA-COMP:10101"/>
        <dbReference type="Rhea" id="RHEA-COMP:10102"/>
        <dbReference type="ChEBI" id="CHEBI:65314"/>
        <dbReference type="ChEBI" id="CHEBI:65315"/>
        <dbReference type="EC" id="5.4.99.25"/>
    </reaction>
</comment>
<comment type="function">
    <text evidence="5">Responsible for synthesis of pseudouridine from uracil-55 in the psi GC loop of transfer RNAs.</text>
</comment>
<dbReference type="Pfam" id="PF16198">
    <property type="entry name" value="TruB_C_2"/>
    <property type="match status" value="1"/>
</dbReference>
<keyword evidence="9" id="KW-1185">Reference proteome</keyword>
<dbReference type="GO" id="GO:0160148">
    <property type="term" value="F:tRNA pseudouridine(55) synthase activity"/>
    <property type="evidence" value="ECO:0007669"/>
    <property type="project" value="UniProtKB-EC"/>
</dbReference>
<dbReference type="Proteomes" id="UP001596143">
    <property type="component" value="Unassembled WGS sequence"/>
</dbReference>
<dbReference type="SUPFAM" id="SSF55120">
    <property type="entry name" value="Pseudouridine synthase"/>
    <property type="match status" value="1"/>
</dbReference>
<comment type="caution">
    <text evidence="8">The sequence shown here is derived from an EMBL/GenBank/DDBJ whole genome shotgun (WGS) entry which is preliminary data.</text>
</comment>
<keyword evidence="3 5" id="KW-0819">tRNA processing</keyword>
<dbReference type="NCBIfam" id="TIGR00431">
    <property type="entry name" value="TruB"/>
    <property type="match status" value="1"/>
</dbReference>
<feature type="domain" description="tRNA pseudouridylate synthase B C-terminal" evidence="7">
    <location>
        <begin position="180"/>
        <end position="238"/>
    </location>
</feature>
<evidence type="ECO:0000313" key="9">
    <source>
        <dbReference type="Proteomes" id="UP001596143"/>
    </source>
</evidence>
<dbReference type="PANTHER" id="PTHR13767:SF2">
    <property type="entry name" value="PSEUDOURIDYLATE SYNTHASE TRUB1"/>
    <property type="match status" value="1"/>
</dbReference>
<accession>A0ABW0U5S6</accession>
<evidence type="ECO:0000313" key="8">
    <source>
        <dbReference type="EMBL" id="MFC5628127.1"/>
    </source>
</evidence>
<sequence>MHHGVLPLYKPKGMTSHDCVMKIRRLFQTKKVGHTGTLDPEVDGVLPICIGRGTKIASYLTEAPKTYEGEVTLGISTTTEDKDGEVVHRKQVTAPFPRDDIRRVLHSFLGKQTQTPPKYSAMKVKGRKLYEYARLGVEVERPKKEIYIYDISLHEETIRFTENTFSFRFTVTCSKGTYIRTLSTDIGRKLGYPAHMSDLTRIKSASFTIDECLTFTELEEMKKNGILHESIRPLKAALPHLPHIEADDELLNKIRHGQVLPAWESLPSCFLFVYDGKALAVYEQHPRKDGYIKPKTMLIVPEEG</sequence>
<dbReference type="HAMAP" id="MF_01080">
    <property type="entry name" value="TruB_bact"/>
    <property type="match status" value="1"/>
</dbReference>
<gene>
    <name evidence="5 8" type="primary">truB</name>
    <name evidence="8" type="ORF">ACFPTR_04360</name>
</gene>
<evidence type="ECO:0000256" key="4">
    <source>
        <dbReference type="ARBA" id="ARBA00023235"/>
    </source>
</evidence>
<dbReference type="RefSeq" id="WP_270897960.1">
    <property type="nucleotide sequence ID" value="NZ_JBHSPF010000018.1"/>
</dbReference>
<feature type="domain" description="Pseudouridine synthase II N-terminal" evidence="6">
    <location>
        <begin position="24"/>
        <end position="179"/>
    </location>
</feature>
<dbReference type="CDD" id="cd02573">
    <property type="entry name" value="PseudoU_synth_EcTruB"/>
    <property type="match status" value="1"/>
</dbReference>
<dbReference type="InterPro" id="IPR020103">
    <property type="entry name" value="PsdUridine_synth_cat_dom_sf"/>
</dbReference>
<evidence type="ECO:0000256" key="3">
    <source>
        <dbReference type="ARBA" id="ARBA00022694"/>
    </source>
</evidence>
<organism evidence="8 9">
    <name type="scientific">Aliibacillus thermotolerans</name>
    <dbReference type="NCBI Taxonomy" id="1834418"/>
    <lineage>
        <taxon>Bacteria</taxon>
        <taxon>Bacillati</taxon>
        <taxon>Bacillota</taxon>
        <taxon>Bacilli</taxon>
        <taxon>Bacillales</taxon>
        <taxon>Bacillaceae</taxon>
        <taxon>Aliibacillus</taxon>
    </lineage>
</organism>
<evidence type="ECO:0000256" key="2">
    <source>
        <dbReference type="ARBA" id="ARBA00005642"/>
    </source>
</evidence>
<keyword evidence="4 5" id="KW-0413">Isomerase</keyword>
<dbReference type="InterPro" id="IPR014780">
    <property type="entry name" value="tRNA_psdUridine_synth_TruB"/>
</dbReference>
<feature type="active site" description="Nucleophile" evidence="5">
    <location>
        <position position="39"/>
    </location>
</feature>
<dbReference type="Gene3D" id="3.30.2350.10">
    <property type="entry name" value="Pseudouridine synthase"/>
    <property type="match status" value="1"/>
</dbReference>
<dbReference type="EC" id="5.4.99.25" evidence="5"/>